<accession>A0A0E9PK72</accession>
<sequence length="10" mass="1078">MGLGQRSVCQ</sequence>
<proteinExistence type="predicted"/>
<organism evidence="1">
    <name type="scientific">Anguilla anguilla</name>
    <name type="common">European freshwater eel</name>
    <name type="synonym">Muraena anguilla</name>
    <dbReference type="NCBI Taxonomy" id="7936"/>
    <lineage>
        <taxon>Eukaryota</taxon>
        <taxon>Metazoa</taxon>
        <taxon>Chordata</taxon>
        <taxon>Craniata</taxon>
        <taxon>Vertebrata</taxon>
        <taxon>Euteleostomi</taxon>
        <taxon>Actinopterygii</taxon>
        <taxon>Neopterygii</taxon>
        <taxon>Teleostei</taxon>
        <taxon>Anguilliformes</taxon>
        <taxon>Anguillidae</taxon>
        <taxon>Anguilla</taxon>
    </lineage>
</organism>
<name>A0A0E9PK72_ANGAN</name>
<reference evidence="1" key="1">
    <citation type="submission" date="2014-11" db="EMBL/GenBank/DDBJ databases">
        <authorList>
            <person name="Amaro Gonzalez C."/>
        </authorList>
    </citation>
    <scope>NUCLEOTIDE SEQUENCE</scope>
</reference>
<evidence type="ECO:0000313" key="1">
    <source>
        <dbReference type="EMBL" id="JAH04894.1"/>
    </source>
</evidence>
<reference evidence="1" key="2">
    <citation type="journal article" date="2015" name="Fish Shellfish Immunol.">
        <title>Early steps in the European eel (Anguilla anguilla)-Vibrio vulnificus interaction in the gills: Role of the RtxA13 toxin.</title>
        <authorList>
            <person name="Callol A."/>
            <person name="Pajuelo D."/>
            <person name="Ebbesson L."/>
            <person name="Teles M."/>
            <person name="MacKenzie S."/>
            <person name="Amaro C."/>
        </authorList>
    </citation>
    <scope>NUCLEOTIDE SEQUENCE</scope>
</reference>
<protein>
    <submittedName>
        <fullName evidence="1">Uncharacterized protein</fullName>
    </submittedName>
</protein>
<dbReference type="EMBL" id="GBXM01103683">
    <property type="protein sequence ID" value="JAH04894.1"/>
    <property type="molecule type" value="Transcribed_RNA"/>
</dbReference>